<sequence length="231" mass="26369">MNFHDDYLPLINQLNYQIHSEYYTMPFPNNDFQTYLPAVRSLFVPQFPFQSNEIEETQHLSKSCELFSYSDYNYPNIGMSAHSTIRLAEQPTEESDTDLNSTPIESANSMQTFQLKNTVGTVDDILRIRKIIVPIVSTNTSKTKDECYEILMAECKDGARIASQTPESAKNVQLELRKMFTCLLEPNEGTNLASNRNIVKKQIIVSNPKKTPGRVQPSQKPKKGHRETAKK</sequence>
<feature type="region of interest" description="Disordered" evidence="1">
    <location>
        <begin position="206"/>
        <end position="231"/>
    </location>
</feature>
<keyword evidence="3" id="KW-1185">Reference proteome</keyword>
<evidence type="ECO:0000256" key="1">
    <source>
        <dbReference type="SAM" id="MobiDB-lite"/>
    </source>
</evidence>
<organism evidence="2 3">
    <name type="scientific">Oopsacas minuta</name>
    <dbReference type="NCBI Taxonomy" id="111878"/>
    <lineage>
        <taxon>Eukaryota</taxon>
        <taxon>Metazoa</taxon>
        <taxon>Porifera</taxon>
        <taxon>Hexactinellida</taxon>
        <taxon>Hexasterophora</taxon>
        <taxon>Lyssacinosida</taxon>
        <taxon>Leucopsacidae</taxon>
        <taxon>Oopsacas</taxon>
    </lineage>
</organism>
<evidence type="ECO:0000313" key="3">
    <source>
        <dbReference type="Proteomes" id="UP001165289"/>
    </source>
</evidence>
<accession>A0AAV7JLN1</accession>
<protein>
    <submittedName>
        <fullName evidence="2">Uncharacterized protein</fullName>
    </submittedName>
</protein>
<comment type="caution">
    <text evidence="2">The sequence shown here is derived from an EMBL/GenBank/DDBJ whole genome shotgun (WGS) entry which is preliminary data.</text>
</comment>
<evidence type="ECO:0000313" key="2">
    <source>
        <dbReference type="EMBL" id="KAI6649671.1"/>
    </source>
</evidence>
<gene>
    <name evidence="2" type="ORF">LOD99_6675</name>
</gene>
<dbReference type="EMBL" id="JAKMXF010000319">
    <property type="protein sequence ID" value="KAI6649671.1"/>
    <property type="molecule type" value="Genomic_DNA"/>
</dbReference>
<dbReference type="Proteomes" id="UP001165289">
    <property type="component" value="Unassembled WGS sequence"/>
</dbReference>
<proteinExistence type="predicted"/>
<name>A0AAV7JLN1_9METZ</name>
<dbReference type="AlphaFoldDB" id="A0AAV7JLN1"/>
<reference evidence="2 3" key="1">
    <citation type="journal article" date="2023" name="BMC Biol.">
        <title>The compact genome of the sponge Oopsacas minuta (Hexactinellida) is lacking key metazoan core genes.</title>
        <authorList>
            <person name="Santini S."/>
            <person name="Schenkelaars Q."/>
            <person name="Jourda C."/>
            <person name="Duchesne M."/>
            <person name="Belahbib H."/>
            <person name="Rocher C."/>
            <person name="Selva M."/>
            <person name="Riesgo A."/>
            <person name="Vervoort M."/>
            <person name="Leys S.P."/>
            <person name="Kodjabachian L."/>
            <person name="Le Bivic A."/>
            <person name="Borchiellini C."/>
            <person name="Claverie J.M."/>
            <person name="Renard E."/>
        </authorList>
    </citation>
    <scope>NUCLEOTIDE SEQUENCE [LARGE SCALE GENOMIC DNA]</scope>
    <source>
        <strain evidence="2">SPO-2</strain>
    </source>
</reference>